<name>A0A8X6SA69_TRICX</name>
<dbReference type="AlphaFoldDB" id="A0A8X6SA69"/>
<comment type="caution">
    <text evidence="1">The sequence shown here is derived from an EMBL/GenBank/DDBJ whole genome shotgun (WGS) entry which is preliminary data.</text>
</comment>
<proteinExistence type="predicted"/>
<organism evidence="1 2">
    <name type="scientific">Trichonephila clavipes</name>
    <name type="common">Golden silk orbweaver</name>
    <name type="synonym">Nephila clavipes</name>
    <dbReference type="NCBI Taxonomy" id="2585209"/>
    <lineage>
        <taxon>Eukaryota</taxon>
        <taxon>Metazoa</taxon>
        <taxon>Ecdysozoa</taxon>
        <taxon>Arthropoda</taxon>
        <taxon>Chelicerata</taxon>
        <taxon>Arachnida</taxon>
        <taxon>Araneae</taxon>
        <taxon>Araneomorphae</taxon>
        <taxon>Entelegynae</taxon>
        <taxon>Araneoidea</taxon>
        <taxon>Nephilidae</taxon>
        <taxon>Trichonephila</taxon>
    </lineage>
</organism>
<sequence>MLQDYDTSFSRLYFSQPRFSSPPLSLSLPPFRPFSPLSLPDPSLYIVSRSTCCQVQAAVPYTPHLRVKFALVADFTISDTRNRKFTNRETENPQTEHTIIATVKSLDDCSSQSSLKQTHEIILIVHPIEISDYVPRKI</sequence>
<keyword evidence="2" id="KW-1185">Reference proteome</keyword>
<accession>A0A8X6SA69</accession>
<protein>
    <submittedName>
        <fullName evidence="1">Uncharacterized protein</fullName>
    </submittedName>
</protein>
<dbReference type="EMBL" id="BMAU01021255">
    <property type="protein sequence ID" value="GFY05622.1"/>
    <property type="molecule type" value="Genomic_DNA"/>
</dbReference>
<gene>
    <name evidence="1" type="ORF">TNCV_4402891</name>
</gene>
<evidence type="ECO:0000313" key="2">
    <source>
        <dbReference type="Proteomes" id="UP000887159"/>
    </source>
</evidence>
<evidence type="ECO:0000313" key="1">
    <source>
        <dbReference type="EMBL" id="GFY05622.1"/>
    </source>
</evidence>
<dbReference type="Proteomes" id="UP000887159">
    <property type="component" value="Unassembled WGS sequence"/>
</dbReference>
<reference evidence="1" key="1">
    <citation type="submission" date="2020-08" db="EMBL/GenBank/DDBJ databases">
        <title>Multicomponent nature underlies the extraordinary mechanical properties of spider dragline silk.</title>
        <authorList>
            <person name="Kono N."/>
            <person name="Nakamura H."/>
            <person name="Mori M."/>
            <person name="Yoshida Y."/>
            <person name="Ohtoshi R."/>
            <person name="Malay A.D."/>
            <person name="Moran D.A.P."/>
            <person name="Tomita M."/>
            <person name="Numata K."/>
            <person name="Arakawa K."/>
        </authorList>
    </citation>
    <scope>NUCLEOTIDE SEQUENCE</scope>
</reference>